<dbReference type="STRING" id="634430.SAMN04488241_103164"/>
<gene>
    <name evidence="2" type="ORF">SAMN04488241_103164</name>
</gene>
<dbReference type="PANTHER" id="PTHR30399:SF1">
    <property type="entry name" value="UTP PYROPHOSPHATASE"/>
    <property type="match status" value="1"/>
</dbReference>
<dbReference type="Pfam" id="PF01863">
    <property type="entry name" value="YgjP-like"/>
    <property type="match status" value="1"/>
</dbReference>
<dbReference type="InterPro" id="IPR002725">
    <property type="entry name" value="YgjP-like_metallopeptidase"/>
</dbReference>
<dbReference type="Gene3D" id="3.30.2010.10">
    <property type="entry name" value="Metalloproteases ('zincins'), catalytic domain"/>
    <property type="match status" value="1"/>
</dbReference>
<evidence type="ECO:0000313" key="3">
    <source>
        <dbReference type="Proteomes" id="UP000199586"/>
    </source>
</evidence>
<dbReference type="PANTHER" id="PTHR30399">
    <property type="entry name" value="UNCHARACTERIZED PROTEIN YGJP"/>
    <property type="match status" value="1"/>
</dbReference>
<evidence type="ECO:0000259" key="1">
    <source>
        <dbReference type="Pfam" id="PF01863"/>
    </source>
</evidence>
<dbReference type="Proteomes" id="UP000199586">
    <property type="component" value="Unassembled WGS sequence"/>
</dbReference>
<name>A0A1I5RD18_9SPHN</name>
<feature type="domain" description="YgjP-like metallopeptidase" evidence="1">
    <location>
        <begin position="21"/>
        <end position="216"/>
    </location>
</feature>
<dbReference type="EMBL" id="FOXP01000003">
    <property type="protein sequence ID" value="SFP56201.1"/>
    <property type="molecule type" value="Genomic_DNA"/>
</dbReference>
<dbReference type="RefSeq" id="WP_245739081.1">
    <property type="nucleotide sequence ID" value="NZ_FOXP01000003.1"/>
</dbReference>
<reference evidence="2 3" key="1">
    <citation type="submission" date="2016-10" db="EMBL/GenBank/DDBJ databases">
        <authorList>
            <person name="de Groot N.N."/>
        </authorList>
    </citation>
    <scope>NUCLEOTIDE SEQUENCE [LARGE SCALE GENOMIC DNA]</scope>
    <source>
        <strain evidence="2 3">CGMCC 1.9113</strain>
    </source>
</reference>
<evidence type="ECO:0000313" key="2">
    <source>
        <dbReference type="EMBL" id="SFP56201.1"/>
    </source>
</evidence>
<accession>A0A1I5RD18</accession>
<dbReference type="CDD" id="cd07344">
    <property type="entry name" value="M48_yhfN_like"/>
    <property type="match status" value="1"/>
</dbReference>
<protein>
    <recommendedName>
        <fullName evidence="1">YgjP-like metallopeptidase domain-containing protein</fullName>
    </recommendedName>
</protein>
<sequence>MSSTASSEIEVVRHARARGYRLSIDPASGRARLTLPARAALKPALAWARGKAEWIAEQRARLPTPRPFVDGAVLPVADRDLLLVREEGSRRALIRDGDRLLIAGPEDTVARRVEAWLRRQALDLLAAETREYAEKAGVTVAHVAVGDAKGRWGSCASSGTIRYSWRLLLAPGHVRRATVAHEVAHRVHMNHGPAFHALVARLFEGDPAAARAWLRANGAALHWFGKGS</sequence>
<proteinExistence type="predicted"/>
<dbReference type="InterPro" id="IPR053136">
    <property type="entry name" value="UTP_pyrophosphatase-like"/>
</dbReference>
<organism evidence="2 3">
    <name type="scientific">Sphingomonas rubra</name>
    <dbReference type="NCBI Taxonomy" id="634430"/>
    <lineage>
        <taxon>Bacteria</taxon>
        <taxon>Pseudomonadati</taxon>
        <taxon>Pseudomonadota</taxon>
        <taxon>Alphaproteobacteria</taxon>
        <taxon>Sphingomonadales</taxon>
        <taxon>Sphingomonadaceae</taxon>
        <taxon>Sphingomonas</taxon>
    </lineage>
</organism>
<keyword evidence="3" id="KW-1185">Reference proteome</keyword>
<dbReference type="AlphaFoldDB" id="A0A1I5RD18"/>